<evidence type="ECO:0000256" key="4">
    <source>
        <dbReference type="ARBA" id="ARBA00022801"/>
    </source>
</evidence>
<feature type="compositionally biased region" description="Basic and acidic residues" evidence="6">
    <location>
        <begin position="1321"/>
        <end position="1339"/>
    </location>
</feature>
<dbReference type="GO" id="GO:0005524">
    <property type="term" value="F:ATP binding"/>
    <property type="evidence" value="ECO:0007669"/>
    <property type="project" value="UniProtKB-KW"/>
</dbReference>
<dbReference type="Proteomes" id="UP000054516">
    <property type="component" value="Unassembled WGS sequence"/>
</dbReference>
<gene>
    <name evidence="8" type="ORF">SAMD00023353_3800010</name>
</gene>
<reference evidence="8" key="1">
    <citation type="submission" date="2016-03" db="EMBL/GenBank/DDBJ databases">
        <title>Draft genome sequence of Rosellinia necatrix.</title>
        <authorList>
            <person name="Kanematsu S."/>
        </authorList>
    </citation>
    <scope>NUCLEOTIDE SEQUENCE [LARGE SCALE GENOMIC DNA]</scope>
    <source>
        <strain evidence="8">W97</strain>
    </source>
</reference>
<protein>
    <submittedName>
        <fullName evidence="8">Putative C-5 cytosine-specific DNA</fullName>
    </submittedName>
</protein>
<name>A0A1W2TMC3_ROSNE</name>
<dbReference type="OMA" id="SMIPYIT"/>
<dbReference type="PANTHER" id="PTHR45626:SF26">
    <property type="entry name" value="FAMILY HELICASE, PUTATIVE (AFU_ORTHOLOGUE AFUA_2G09120)-RELATED"/>
    <property type="match status" value="1"/>
</dbReference>
<evidence type="ECO:0000313" key="9">
    <source>
        <dbReference type="Proteomes" id="UP000054516"/>
    </source>
</evidence>
<dbReference type="OrthoDB" id="423221at2759"/>
<accession>A0A1W2TMC3</accession>
<keyword evidence="5" id="KW-0067">ATP-binding</keyword>
<dbReference type="Gene3D" id="3.40.50.10810">
    <property type="entry name" value="Tandem AAA-ATPase domain"/>
    <property type="match status" value="1"/>
</dbReference>
<dbReference type="Gene3D" id="3.40.50.300">
    <property type="entry name" value="P-loop containing nucleotide triphosphate hydrolases"/>
    <property type="match status" value="1"/>
</dbReference>
<feature type="compositionally biased region" description="Acidic residues" evidence="6">
    <location>
        <begin position="2200"/>
        <end position="2215"/>
    </location>
</feature>
<dbReference type="Pfam" id="PF00145">
    <property type="entry name" value="DNA_methylase"/>
    <property type="match status" value="1"/>
</dbReference>
<evidence type="ECO:0000256" key="2">
    <source>
        <dbReference type="ARBA" id="ARBA00022679"/>
    </source>
</evidence>
<feature type="region of interest" description="Disordered" evidence="6">
    <location>
        <begin position="1"/>
        <end position="29"/>
    </location>
</feature>
<feature type="compositionally biased region" description="Low complexity" evidence="6">
    <location>
        <begin position="8"/>
        <end position="20"/>
    </location>
</feature>
<dbReference type="InterPro" id="IPR029063">
    <property type="entry name" value="SAM-dependent_MTases_sf"/>
</dbReference>
<evidence type="ECO:0000256" key="3">
    <source>
        <dbReference type="ARBA" id="ARBA00022741"/>
    </source>
</evidence>
<dbReference type="GO" id="GO:0016787">
    <property type="term" value="F:hydrolase activity"/>
    <property type="evidence" value="ECO:0007669"/>
    <property type="project" value="UniProtKB-KW"/>
</dbReference>
<dbReference type="GO" id="GO:0032259">
    <property type="term" value="P:methylation"/>
    <property type="evidence" value="ECO:0007669"/>
    <property type="project" value="UniProtKB-KW"/>
</dbReference>
<dbReference type="InterPro" id="IPR000330">
    <property type="entry name" value="SNF2_N"/>
</dbReference>
<evidence type="ECO:0000256" key="5">
    <source>
        <dbReference type="ARBA" id="ARBA00022840"/>
    </source>
</evidence>
<keyword evidence="4" id="KW-0378">Hydrolase</keyword>
<evidence type="ECO:0000259" key="7">
    <source>
        <dbReference type="SMART" id="SM00487"/>
    </source>
</evidence>
<organism evidence="8">
    <name type="scientific">Rosellinia necatrix</name>
    <name type="common">White root-rot fungus</name>
    <dbReference type="NCBI Taxonomy" id="77044"/>
    <lineage>
        <taxon>Eukaryota</taxon>
        <taxon>Fungi</taxon>
        <taxon>Dikarya</taxon>
        <taxon>Ascomycota</taxon>
        <taxon>Pezizomycotina</taxon>
        <taxon>Sordariomycetes</taxon>
        <taxon>Xylariomycetidae</taxon>
        <taxon>Xylariales</taxon>
        <taxon>Xylariaceae</taxon>
        <taxon>Rosellinia</taxon>
    </lineage>
</organism>
<dbReference type="Pfam" id="PF00176">
    <property type="entry name" value="SNF2-rel_dom"/>
    <property type="match status" value="1"/>
</dbReference>
<dbReference type="InterPro" id="IPR027417">
    <property type="entry name" value="P-loop_NTPase"/>
</dbReference>
<dbReference type="InterPro" id="IPR050628">
    <property type="entry name" value="SNF2_RAD54_helicase_TF"/>
</dbReference>
<sequence>MGPPLVPALPSGLPLPGGQPTQAVGQPPQAVGSTVALGQSSQGGIRSDLPPIINPHEAFSDMLSNVLPQITAVAHDGGFDIKVATMCSGTEAPVFSLKLIKEIAHLLTGNREFLQFTHAFSVENEPYKQSYIRRNAPGSTVFRDVVDFSGPGAVSAPTSFGYIRPIPKGIDLLIAGTSCVDFSTLNSKKRTEINETKNVSYVAEWKQSKTLSEDFWDRFRHSLDHVTHKDIREAGRSLGESSLTFLCTVAYMNKHRPKMAIFENVVGAPWKTMCDLYLHGADYAASHVILDTKEYYIPQTRQRGYVVAVDRRVFGDSADKVVEEWASQLKLLKRGASAPVQDWLLSPHDPLTVRARQDESEKAIASGLTSGKDSQWERSKLRHDRVRRQHGLGDSCPVTAWNMKGTKPSYDRVDKLFIKGQNSRALDCVDIYFLRLRKAPETAGGDASTGPTQYDVKFKGQIFDLSQNIDRGQISRNFGIAGCVTPRGINFITDHGRLLTGYESLMLQGLPIRNLNLSRESQEELRDLAGNAMTTTVVGAALLSLLLAVHKCAGGPGKSPLKSITGGDSTVVPCLPMHPPSFSEHTPWDITWSTEPELVSNMQEVINIWKRCHRYCYCNGGAKYSTDKVVCCEVCGVIRCTNCKGNPEHQFGSPSSICDPIMGDIAPQEIMAYFPTVLTNIISEGFNHIPFRDNFQDATLQALLLGCLRSATFYYTEVLISENVTICYSAMEDKCSFRLQAVVSDHCITWYLFLDPWSHGGQLLSKGLGIPAAHMSRPFGRVRIYPKAPEYIPRRNAWEFWVYSEIYFDIAVAKPRPGAIEIQDASFETLPAAVHSDIRTILGTYEHHPECDAAEDSLHAQMREPKRYLFKDPTRIGPPQEDCYVVSDECKFLERHEFRDFCVRFPPTWTPETAGDRVTASIKGYWRRGPPTRIQLIADNTLVTYTMQAGIRSILPSMALKRNESGHGICTLASVRMETNMIQTKYMTLAKYERAGNGCWAVVSRSDHCALFGLLAPINVNLGKIQLKIGVPSKGDCEECSPPLPGIYWVEPALEGAKSAVREPVRLSHDMELYEEYLGKCDEPLRIVVNIENSKYRAGWKDVTANYEVNVGFLAHRAASYFPKPKEGREKLDIVTFVDVERVSLNSPNLNFVPFRKSLQRLSGDTPQDMITRFEGFENGLRLTTQQELSLCRMLHREIHTSSFTEREIEECRVDSLNLRAVAVAQRSNFCPGGILADDVGFGKTVVTLALMASRQNTDQHRALQDLGKEGTTTFPLAASLVLVPKHLVGQWRDEAAKFLGWKDGDVVTIMSFRDLQGKLNEPRSDDDTHRSKRPKTDQEPTTPFDKLRAAKLIIVSTAAFDKQYYAFLEKYAGSLPPPQTIPKTNSAKDTTNPNHLGAFRDWYGDAVAHSRKHLSRFDLKALDETLCREIAKRRGDLQKQCDEAIEDLRNTSTHLGLQTHDDDKGAGRLRAKGVSAIGPMTNTLLTDLKADKLVCLLEAFSYARVIYDEFSYENYAVSQFVKNSVAHAIWILSATPPTGNLKAVCDIADLLGVYVARPVKLRPGLPLITEGPIAMHLNSTDKQLSYGKLFTDKSVCERIEQAHQFLQHFASANPFDVEGLGKIEVCETLRCSNMPRCQLVKYLDMQRDLRSSDLDIDNLLDRHGFTSDLMADPLLEGKLRAGLALVYAASVDRTNGEDAALLLSNRRKNLRASQANLKRITSIAVWLVLRKFREADVKKNESAASIVEDLAWHFESILDVNAKALGGVEAGEAIANAIFNRKTFTMCLQWLRDARLTQGGSEEFTSGFFTFLSTQLAAPAWATYFDVAAEKIPLLSDEEVRAFIQGLSGRDPGLLSAAKARQRLRELLALKHQNNGRGTGAKGGKRNRNGAADETQPMYPLIGSRRNIRGGSYTETESELTNIILAFKKAVEDVAARVKQVTTASNLLCESDERECSACGRRCEGLRFLPDCGHFICPDHAGVQICGQIKTTKYPNGTGCSALVDRGSIPLRQIDLCPLTDTPRARNDAGEAIPQVSTKTWEIYTTIQLIIEFQNENVLVFYQLEKQRDEICSLLEYYGHEYDAQPGTGGDEAPPKVRIMKLSSAEAAGSNFQDANHVLFVSTPVFGRQEEYDKYVKQAKGRAVRHGQDKQVMVYYFVTANTFEVDLLQLRKKSRIRAGEHGSCRFVPVAGEVDKEGDTEMPDSLGETDDDDGETALTSGLTKDEVWKLTDETNWLVQQNRDF</sequence>
<evidence type="ECO:0000256" key="1">
    <source>
        <dbReference type="ARBA" id="ARBA00022603"/>
    </source>
</evidence>
<keyword evidence="1" id="KW-0489">Methyltransferase</keyword>
<dbReference type="SUPFAM" id="SSF52540">
    <property type="entry name" value="P-loop containing nucleoside triphosphate hydrolases"/>
    <property type="match status" value="2"/>
</dbReference>
<dbReference type="STRING" id="77044.A0A1W2TMC3"/>
<dbReference type="GO" id="GO:0008094">
    <property type="term" value="F:ATP-dependent activity, acting on DNA"/>
    <property type="evidence" value="ECO:0007669"/>
    <property type="project" value="TreeGrafter"/>
</dbReference>
<dbReference type="EMBL" id="DF977483">
    <property type="protein sequence ID" value="GAP89489.2"/>
    <property type="molecule type" value="Genomic_DNA"/>
</dbReference>
<dbReference type="InterPro" id="IPR001525">
    <property type="entry name" value="C5_MeTfrase"/>
</dbReference>
<keyword evidence="2" id="KW-0808">Transferase</keyword>
<dbReference type="InterPro" id="IPR014001">
    <property type="entry name" value="Helicase_ATP-bd"/>
</dbReference>
<feature type="domain" description="Helicase ATP-binding" evidence="7">
    <location>
        <begin position="1179"/>
        <end position="1572"/>
    </location>
</feature>
<evidence type="ECO:0000313" key="8">
    <source>
        <dbReference type="EMBL" id="GAP89489.2"/>
    </source>
</evidence>
<evidence type="ECO:0000256" key="6">
    <source>
        <dbReference type="SAM" id="MobiDB-lite"/>
    </source>
</evidence>
<dbReference type="Gene3D" id="3.40.50.150">
    <property type="entry name" value="Vaccinia Virus protein VP39"/>
    <property type="match status" value="1"/>
</dbReference>
<dbReference type="GO" id="GO:0006281">
    <property type="term" value="P:DNA repair"/>
    <property type="evidence" value="ECO:0007669"/>
    <property type="project" value="TreeGrafter"/>
</dbReference>
<feature type="region of interest" description="Disordered" evidence="6">
    <location>
        <begin position="1875"/>
        <end position="1898"/>
    </location>
</feature>
<feature type="region of interest" description="Disordered" evidence="6">
    <location>
        <begin position="2193"/>
        <end position="2218"/>
    </location>
</feature>
<dbReference type="SUPFAM" id="SSF53335">
    <property type="entry name" value="S-adenosyl-L-methionine-dependent methyltransferases"/>
    <property type="match status" value="1"/>
</dbReference>
<dbReference type="SMART" id="SM00487">
    <property type="entry name" value="DEXDc"/>
    <property type="match status" value="1"/>
</dbReference>
<dbReference type="PANTHER" id="PTHR45626">
    <property type="entry name" value="TRANSCRIPTION TERMINATION FACTOR 2-RELATED"/>
    <property type="match status" value="1"/>
</dbReference>
<dbReference type="GO" id="GO:0005634">
    <property type="term" value="C:nucleus"/>
    <property type="evidence" value="ECO:0007669"/>
    <property type="project" value="TreeGrafter"/>
</dbReference>
<keyword evidence="3" id="KW-0547">Nucleotide-binding</keyword>
<feature type="region of interest" description="Disordered" evidence="6">
    <location>
        <begin position="1319"/>
        <end position="1344"/>
    </location>
</feature>
<dbReference type="GO" id="GO:0008168">
    <property type="term" value="F:methyltransferase activity"/>
    <property type="evidence" value="ECO:0007669"/>
    <property type="project" value="UniProtKB-KW"/>
</dbReference>
<keyword evidence="9" id="KW-1185">Reference proteome</keyword>
<dbReference type="InterPro" id="IPR038718">
    <property type="entry name" value="SNF2-like_sf"/>
</dbReference>
<proteinExistence type="predicted"/>